<dbReference type="GO" id="GO:0005524">
    <property type="term" value="F:ATP binding"/>
    <property type="evidence" value="ECO:0007669"/>
    <property type="project" value="UniProtKB-UniRule"/>
</dbReference>
<dbReference type="InterPro" id="IPR011009">
    <property type="entry name" value="Kinase-like_dom_sf"/>
</dbReference>
<keyword evidence="7 10" id="KW-0067">ATP-binding</keyword>
<feature type="domain" description="POLO box" evidence="13">
    <location>
        <begin position="543"/>
        <end position="627"/>
    </location>
</feature>
<reference evidence="15" key="1">
    <citation type="submission" date="2011-08" db="EMBL/GenBank/DDBJ databases">
        <title>The draft genome of Latimeria chalumnae.</title>
        <authorList>
            <person name="Di Palma F."/>
            <person name="Alfoldi J."/>
            <person name="Johnson J."/>
            <person name="Berlin A."/>
            <person name="Gnerre S."/>
            <person name="Jaffe D."/>
            <person name="MacCallum I."/>
            <person name="Young S."/>
            <person name="Walker B.J."/>
            <person name="Lander E."/>
            <person name="Lindblad-Toh K."/>
        </authorList>
    </citation>
    <scope>NUCLEOTIDE SEQUENCE [LARGE SCALE GENOMIC DNA]</scope>
    <source>
        <strain evidence="15">Wild caught</strain>
    </source>
</reference>
<dbReference type="GO" id="GO:0005634">
    <property type="term" value="C:nucleus"/>
    <property type="evidence" value="ECO:0007669"/>
    <property type="project" value="TreeGrafter"/>
</dbReference>
<dbReference type="GO" id="GO:0005813">
    <property type="term" value="C:centrosome"/>
    <property type="evidence" value="ECO:0007669"/>
    <property type="project" value="UniProtKB-SubCell"/>
</dbReference>
<dbReference type="GeneTree" id="ENSGT00940000162321"/>
<evidence type="ECO:0000256" key="7">
    <source>
        <dbReference type="ARBA" id="ARBA00022840"/>
    </source>
</evidence>
<evidence type="ECO:0000256" key="5">
    <source>
        <dbReference type="ARBA" id="ARBA00022741"/>
    </source>
</evidence>
<evidence type="ECO:0000256" key="1">
    <source>
        <dbReference type="ARBA" id="ARBA00004300"/>
    </source>
</evidence>
<proteinExistence type="inferred from homology"/>
<dbReference type="Pfam" id="PF00659">
    <property type="entry name" value="POLO_box"/>
    <property type="match status" value="2"/>
</dbReference>
<dbReference type="PANTHER" id="PTHR24345">
    <property type="entry name" value="SERINE/THREONINE-PROTEIN KINASE PLK"/>
    <property type="match status" value="1"/>
</dbReference>
<dbReference type="GO" id="GO:2000045">
    <property type="term" value="P:regulation of G1/S transition of mitotic cell cycle"/>
    <property type="evidence" value="ECO:0007669"/>
    <property type="project" value="TreeGrafter"/>
</dbReference>
<protein>
    <recommendedName>
        <fullName evidence="11">Serine/threonine-protein kinase PLK</fullName>
        <ecNumber evidence="11">2.7.11.21</ecNumber>
    </recommendedName>
    <alternativeName>
        <fullName evidence="11">Polo-like kinase</fullName>
    </alternativeName>
</protein>
<dbReference type="EMBL" id="AFYH01105495">
    <property type="status" value="NOT_ANNOTATED_CDS"/>
    <property type="molecule type" value="Genomic_DNA"/>
</dbReference>
<dbReference type="GO" id="GO:0007052">
    <property type="term" value="P:mitotic spindle organization"/>
    <property type="evidence" value="ECO:0007669"/>
    <property type="project" value="TreeGrafter"/>
</dbReference>
<keyword evidence="5 10" id="KW-0547">Nucleotide-binding</keyword>
<accession>H3A675</accession>
<organism evidence="14 15">
    <name type="scientific">Latimeria chalumnae</name>
    <name type="common">Coelacanth</name>
    <dbReference type="NCBI Taxonomy" id="7897"/>
    <lineage>
        <taxon>Eukaryota</taxon>
        <taxon>Metazoa</taxon>
        <taxon>Chordata</taxon>
        <taxon>Craniata</taxon>
        <taxon>Vertebrata</taxon>
        <taxon>Euteleostomi</taxon>
        <taxon>Coelacanthiformes</taxon>
        <taxon>Coelacanthidae</taxon>
        <taxon>Latimeria</taxon>
    </lineage>
</organism>
<keyword evidence="15" id="KW-1185">Reference proteome</keyword>
<dbReference type="InterPro" id="IPR033695">
    <property type="entry name" value="POLO_box_2"/>
</dbReference>
<dbReference type="eggNOG" id="KOG0575">
    <property type="taxonomic scope" value="Eukaryota"/>
</dbReference>
<dbReference type="HOGENOM" id="CLU_000288_46_1_1"/>
<dbReference type="EMBL" id="AFYH01105494">
    <property type="status" value="NOT_ANNOTATED_CDS"/>
    <property type="molecule type" value="Genomic_DNA"/>
</dbReference>
<comment type="subcellular location">
    <subcellularLocation>
        <location evidence="1">Cytoplasm</location>
        <location evidence="1">Cytoskeleton</location>
        <location evidence="1">Microtubule organizing center</location>
        <location evidence="1">Centrosome</location>
    </subcellularLocation>
</comment>
<keyword evidence="6 11" id="KW-0418">Kinase</keyword>
<dbReference type="Gene3D" id="1.10.510.10">
    <property type="entry name" value="Transferase(Phosphotransferase) domain 1"/>
    <property type="match status" value="1"/>
</dbReference>
<evidence type="ECO:0000256" key="3">
    <source>
        <dbReference type="ARBA" id="ARBA00022679"/>
    </source>
</evidence>
<evidence type="ECO:0000256" key="6">
    <source>
        <dbReference type="ARBA" id="ARBA00022777"/>
    </source>
</evidence>
<dbReference type="PROSITE" id="PS50078">
    <property type="entry name" value="POLO_BOX"/>
    <property type="match status" value="2"/>
</dbReference>
<dbReference type="InterPro" id="IPR008271">
    <property type="entry name" value="Ser/Thr_kinase_AS"/>
</dbReference>
<dbReference type="SUPFAM" id="SSF82615">
    <property type="entry name" value="Polo-box domain"/>
    <property type="match status" value="2"/>
</dbReference>
<comment type="catalytic activity">
    <reaction evidence="9">
        <text>L-seryl-[protein] + ATP = O-phospho-L-seryl-[protein] + ADP + H(+)</text>
        <dbReference type="Rhea" id="RHEA:17989"/>
        <dbReference type="Rhea" id="RHEA-COMP:9863"/>
        <dbReference type="Rhea" id="RHEA-COMP:11604"/>
        <dbReference type="ChEBI" id="CHEBI:15378"/>
        <dbReference type="ChEBI" id="CHEBI:29999"/>
        <dbReference type="ChEBI" id="CHEBI:30616"/>
        <dbReference type="ChEBI" id="CHEBI:83421"/>
        <dbReference type="ChEBI" id="CHEBI:456216"/>
        <dbReference type="EC" id="2.7.11.21"/>
    </reaction>
</comment>
<reference evidence="14" key="3">
    <citation type="submission" date="2025-09" db="UniProtKB">
        <authorList>
            <consortium name="Ensembl"/>
        </authorList>
    </citation>
    <scope>IDENTIFICATION</scope>
</reference>
<name>H3A675_LATCH</name>
<comment type="similarity">
    <text evidence="11">Belongs to the protein kinase superfamily. Ser/Thr protein kinase family. CDC5/Polo subfamily.</text>
</comment>
<dbReference type="GO" id="GO:0106310">
    <property type="term" value="F:protein serine kinase activity"/>
    <property type="evidence" value="ECO:0007669"/>
    <property type="project" value="RHEA"/>
</dbReference>
<dbReference type="SMART" id="SM00220">
    <property type="entry name" value="S_TKc"/>
    <property type="match status" value="1"/>
</dbReference>
<evidence type="ECO:0000256" key="9">
    <source>
        <dbReference type="ARBA" id="ARBA00048347"/>
    </source>
</evidence>
<reference evidence="14" key="2">
    <citation type="submission" date="2025-08" db="UniProtKB">
        <authorList>
            <consortium name="Ensembl"/>
        </authorList>
    </citation>
    <scope>IDENTIFICATION</scope>
</reference>
<evidence type="ECO:0000256" key="10">
    <source>
        <dbReference type="PROSITE-ProRule" id="PRU10141"/>
    </source>
</evidence>
<dbReference type="OMA" id="FMESVAN"/>
<dbReference type="PROSITE" id="PS50011">
    <property type="entry name" value="PROTEIN_KINASE_DOM"/>
    <property type="match status" value="1"/>
</dbReference>
<gene>
    <name evidence="14" type="primary">LOC102363585</name>
</gene>
<evidence type="ECO:0000259" key="13">
    <source>
        <dbReference type="PROSITE" id="PS50078"/>
    </source>
</evidence>
<dbReference type="CDD" id="cd13117">
    <property type="entry name" value="POLO_box_2"/>
    <property type="match status" value="1"/>
</dbReference>
<feature type="binding site" evidence="10">
    <location>
        <position position="69"/>
    </location>
    <ligand>
        <name>ATP</name>
        <dbReference type="ChEBI" id="CHEBI:30616"/>
    </ligand>
</feature>
<dbReference type="GO" id="GO:0005737">
    <property type="term" value="C:cytoplasm"/>
    <property type="evidence" value="ECO:0007669"/>
    <property type="project" value="TreeGrafter"/>
</dbReference>
<dbReference type="PROSITE" id="PS00108">
    <property type="entry name" value="PROTEIN_KINASE_ST"/>
    <property type="match status" value="1"/>
</dbReference>
<keyword evidence="3 11" id="KW-0808">Transferase</keyword>
<evidence type="ECO:0000256" key="2">
    <source>
        <dbReference type="ARBA" id="ARBA00022527"/>
    </source>
</evidence>
<dbReference type="SUPFAM" id="SSF56112">
    <property type="entry name" value="Protein kinase-like (PK-like)"/>
    <property type="match status" value="1"/>
</dbReference>
<dbReference type="CDD" id="cd13118">
    <property type="entry name" value="POLO_box_1"/>
    <property type="match status" value="1"/>
</dbReference>
<dbReference type="InParanoid" id="H3A675"/>
<dbReference type="EMBL" id="AFYH01105496">
    <property type="status" value="NOT_ANNOTATED_CDS"/>
    <property type="molecule type" value="Genomic_DNA"/>
</dbReference>
<dbReference type="PANTHER" id="PTHR24345:SF43">
    <property type="entry name" value="INACTIVE SERINE_THREONINE-PROTEIN KINASE PLK5"/>
    <property type="match status" value="1"/>
</dbReference>
<dbReference type="InterPro" id="IPR017441">
    <property type="entry name" value="Protein_kinase_ATP_BS"/>
</dbReference>
<dbReference type="FunFam" id="3.30.200.20:FF:000091">
    <property type="entry name" value="Serine/threonine-protein kinase PLK"/>
    <property type="match status" value="1"/>
</dbReference>
<dbReference type="Gene3D" id="3.30.200.20">
    <property type="entry name" value="Phosphorylase Kinase, domain 1"/>
    <property type="match status" value="1"/>
</dbReference>
<dbReference type="STRING" id="7897.ENSLACP00000005146"/>
<comment type="catalytic activity">
    <reaction evidence="8 11">
        <text>L-threonyl-[protein] + ATP = O-phospho-L-threonyl-[protein] + ADP + H(+)</text>
        <dbReference type="Rhea" id="RHEA:46608"/>
        <dbReference type="Rhea" id="RHEA-COMP:11060"/>
        <dbReference type="Rhea" id="RHEA-COMP:11605"/>
        <dbReference type="ChEBI" id="CHEBI:15378"/>
        <dbReference type="ChEBI" id="CHEBI:30013"/>
        <dbReference type="ChEBI" id="CHEBI:30616"/>
        <dbReference type="ChEBI" id="CHEBI:61977"/>
        <dbReference type="ChEBI" id="CHEBI:456216"/>
        <dbReference type="EC" id="2.7.11.21"/>
    </reaction>
</comment>
<evidence type="ECO:0000256" key="11">
    <source>
        <dbReference type="RuleBase" id="RU361162"/>
    </source>
</evidence>
<dbReference type="AlphaFoldDB" id="H3A675"/>
<dbReference type="Gene3D" id="3.30.1120.30">
    <property type="entry name" value="POLO box domain"/>
    <property type="match status" value="2"/>
</dbReference>
<keyword evidence="4" id="KW-0677">Repeat</keyword>
<evidence type="ECO:0000259" key="12">
    <source>
        <dbReference type="PROSITE" id="PS50011"/>
    </source>
</evidence>
<dbReference type="PROSITE" id="PS00107">
    <property type="entry name" value="PROTEIN_KINASE_ATP"/>
    <property type="match status" value="1"/>
</dbReference>
<dbReference type="EC" id="2.7.11.21" evidence="11"/>
<dbReference type="GO" id="GO:0000922">
    <property type="term" value="C:spindle pole"/>
    <property type="evidence" value="ECO:0007669"/>
    <property type="project" value="TreeGrafter"/>
</dbReference>
<feature type="domain" description="POLO box" evidence="13">
    <location>
        <begin position="445"/>
        <end position="523"/>
    </location>
</feature>
<dbReference type="Pfam" id="PF00069">
    <property type="entry name" value="Pkinase"/>
    <property type="match status" value="1"/>
</dbReference>
<evidence type="ECO:0000313" key="15">
    <source>
        <dbReference type="Proteomes" id="UP000008672"/>
    </source>
</evidence>
<evidence type="ECO:0000256" key="4">
    <source>
        <dbReference type="ARBA" id="ARBA00022737"/>
    </source>
</evidence>
<evidence type="ECO:0000313" key="14">
    <source>
        <dbReference type="Ensembl" id="ENSLACP00000005146.1"/>
    </source>
</evidence>
<dbReference type="Ensembl" id="ENSLACT00000005192.1">
    <property type="protein sequence ID" value="ENSLACP00000005146.1"/>
    <property type="gene ID" value="ENSLACG00000004574.1"/>
</dbReference>
<dbReference type="InterPro" id="IPR000959">
    <property type="entry name" value="POLO_box_dom"/>
</dbReference>
<feature type="domain" description="Protein kinase" evidence="12">
    <location>
        <begin position="31"/>
        <end position="281"/>
    </location>
</feature>
<sequence>QHTMRENSQNRSTDKEKLKYFIQDPASGILYQRGKLLGKGAFGRCYKFTDTTTNAIYAVKIIPQSIVFKLGQRDKVNKEVALHGTLKHRNIVKFEHHFEDEENIYLIMELCSKKSLAHILGARKMLTEPEVRYYVTRILCGLKYLHQKEIVHRDIKLSNFFVTKNMEVKIGDFGLAIKVDQTKEQKEYIKGGCSWRGHNISNTSVCSSWNRGSTVNRYTMLTGHSPFSTSNLKKMYQCIREGKYTIPDYISPAAKELLTSLMANSPAGRPSLEEIMQHEFFTQGFTPKKLSSRSCHSAPSFHESNPLREVLHKATRILFGEKHYKEAHKVIRKNEHNEICKLEGDLKKVSARFNENEVMGSGPLPPPPETTTIQCSQQTDTEQNLNVQLILRRSLKRNRSNSLFEPDCFMESVANSVARVLKGCLENILDAEQNPMEEADCPLLWVIKWVDYSNKYGFGYQLSDSSTGVLLNDGTHITFHPHIQMVCYCRELGETCVFPINNVPSDLTVKVDILQFFSQYMLQKLLEGGDLYISPEESQKCLYLLHFMKSDQAVLMLFSNGLLQVNFYRDHTKIVLSNHCGEYLLTFINQERKSSVFSLSTILLYGCWTEVHDRLEYALSMLQQLCN</sequence>
<dbReference type="GO" id="GO:0000776">
    <property type="term" value="C:kinetochore"/>
    <property type="evidence" value="ECO:0007669"/>
    <property type="project" value="TreeGrafter"/>
</dbReference>
<evidence type="ECO:0000256" key="8">
    <source>
        <dbReference type="ARBA" id="ARBA00047802"/>
    </source>
</evidence>
<dbReference type="GO" id="GO:0004674">
    <property type="term" value="F:protein serine/threonine kinase activity"/>
    <property type="evidence" value="ECO:0007669"/>
    <property type="project" value="UniProtKB-KW"/>
</dbReference>
<dbReference type="InterPro" id="IPR033701">
    <property type="entry name" value="POLO_box_1"/>
</dbReference>
<keyword evidence="2 11" id="KW-0723">Serine/threonine-protein kinase</keyword>
<dbReference type="InterPro" id="IPR000719">
    <property type="entry name" value="Prot_kinase_dom"/>
</dbReference>
<dbReference type="GO" id="GO:0006974">
    <property type="term" value="P:DNA damage response"/>
    <property type="evidence" value="ECO:0007669"/>
    <property type="project" value="TreeGrafter"/>
</dbReference>
<dbReference type="Proteomes" id="UP000008672">
    <property type="component" value="Unassembled WGS sequence"/>
</dbReference>
<dbReference type="InterPro" id="IPR036947">
    <property type="entry name" value="POLO_box_dom_sf"/>
</dbReference>